<organism evidence="1 2">
    <name type="scientific">Oopsacas minuta</name>
    <dbReference type="NCBI Taxonomy" id="111878"/>
    <lineage>
        <taxon>Eukaryota</taxon>
        <taxon>Metazoa</taxon>
        <taxon>Porifera</taxon>
        <taxon>Hexactinellida</taxon>
        <taxon>Hexasterophora</taxon>
        <taxon>Lyssacinosida</taxon>
        <taxon>Leucopsacidae</taxon>
        <taxon>Oopsacas</taxon>
    </lineage>
</organism>
<sequence>MQLNIDDHSTTTYHPQANVKIVKFIFDKDIEWPRKLHLACLSSNMRKKKSTRYNAFQLMFAREFNHLPLLRLLNLPPEEQEDKDTTANEDWLSDLEHLRKVQ</sequence>
<dbReference type="AlphaFoldDB" id="A0AAV7JWM6"/>
<dbReference type="Proteomes" id="UP001165289">
    <property type="component" value="Unassembled WGS sequence"/>
</dbReference>
<proteinExistence type="predicted"/>
<reference evidence="1 2" key="1">
    <citation type="journal article" date="2023" name="BMC Biol.">
        <title>The compact genome of the sponge Oopsacas minuta (Hexactinellida) is lacking key metazoan core genes.</title>
        <authorList>
            <person name="Santini S."/>
            <person name="Schenkelaars Q."/>
            <person name="Jourda C."/>
            <person name="Duchesne M."/>
            <person name="Belahbib H."/>
            <person name="Rocher C."/>
            <person name="Selva M."/>
            <person name="Riesgo A."/>
            <person name="Vervoort M."/>
            <person name="Leys S.P."/>
            <person name="Kodjabachian L."/>
            <person name="Le Bivic A."/>
            <person name="Borchiellini C."/>
            <person name="Claverie J.M."/>
            <person name="Renard E."/>
        </authorList>
    </citation>
    <scope>NUCLEOTIDE SEQUENCE [LARGE SCALE GENOMIC DNA]</scope>
    <source>
        <strain evidence="1">SPO-2</strain>
    </source>
</reference>
<dbReference type="EMBL" id="JAKMXF010000295">
    <property type="protein sequence ID" value="KAI6653086.1"/>
    <property type="molecule type" value="Genomic_DNA"/>
</dbReference>
<evidence type="ECO:0000313" key="2">
    <source>
        <dbReference type="Proteomes" id="UP001165289"/>
    </source>
</evidence>
<protein>
    <submittedName>
        <fullName evidence="1">Uncharacterized protein</fullName>
    </submittedName>
</protein>
<accession>A0AAV7JWM6</accession>
<comment type="caution">
    <text evidence="1">The sequence shown here is derived from an EMBL/GenBank/DDBJ whole genome shotgun (WGS) entry which is preliminary data.</text>
</comment>
<dbReference type="InterPro" id="IPR036397">
    <property type="entry name" value="RNaseH_sf"/>
</dbReference>
<dbReference type="Gene3D" id="3.30.420.10">
    <property type="entry name" value="Ribonuclease H-like superfamily/Ribonuclease H"/>
    <property type="match status" value="1"/>
</dbReference>
<dbReference type="GO" id="GO:0003676">
    <property type="term" value="F:nucleic acid binding"/>
    <property type="evidence" value="ECO:0007669"/>
    <property type="project" value="InterPro"/>
</dbReference>
<gene>
    <name evidence="1" type="ORF">LOD99_3922</name>
</gene>
<name>A0AAV7JWM6_9METZ</name>
<keyword evidence="2" id="KW-1185">Reference proteome</keyword>
<evidence type="ECO:0000313" key="1">
    <source>
        <dbReference type="EMBL" id="KAI6653086.1"/>
    </source>
</evidence>